<proteinExistence type="predicted"/>
<organism evidence="1 2">
    <name type="scientific">Mycobacteroides abscessus</name>
    <dbReference type="NCBI Taxonomy" id="36809"/>
    <lineage>
        <taxon>Bacteria</taxon>
        <taxon>Bacillati</taxon>
        <taxon>Actinomycetota</taxon>
        <taxon>Actinomycetes</taxon>
        <taxon>Mycobacteriales</taxon>
        <taxon>Mycobacteriaceae</taxon>
        <taxon>Mycobacteroides</taxon>
    </lineage>
</organism>
<protein>
    <submittedName>
        <fullName evidence="1">Uncharacterized protein</fullName>
    </submittedName>
</protein>
<dbReference type="RefSeq" id="WP_052619175.1">
    <property type="nucleotide sequence ID" value="NZ_CSWP01000009.1"/>
</dbReference>
<accession>A0A0U0ZRU8</accession>
<sequence length="137" mass="15455">MTTSTRARKRGADTEATNWLRERGITFADDAFEDDAQRRFVEAWTQIHDIYPGEDDEPRRTAALEAAVEYLRHQLDPWEAGDRLAEARGRAKDATAAARQVAVMAFEDGATQTQLAADLRVNRARTLRPWLAGESPR</sequence>
<evidence type="ECO:0000313" key="1">
    <source>
        <dbReference type="EMBL" id="CPV67119.1"/>
    </source>
</evidence>
<evidence type="ECO:0000313" key="2">
    <source>
        <dbReference type="Proteomes" id="UP000045782"/>
    </source>
</evidence>
<reference evidence="1 2" key="1">
    <citation type="submission" date="2015-03" db="EMBL/GenBank/DDBJ databases">
        <authorList>
            <person name="Murphy D."/>
        </authorList>
    </citation>
    <scope>NUCLEOTIDE SEQUENCE [LARGE SCALE GENOMIC DNA]</scope>
    <source>
        <strain evidence="1 2">PAP088</strain>
    </source>
</reference>
<gene>
    <name evidence="1" type="ORF">ERS075579_04154</name>
</gene>
<dbReference type="EMBL" id="CSWP01000009">
    <property type="protein sequence ID" value="CPV67119.1"/>
    <property type="molecule type" value="Genomic_DNA"/>
</dbReference>
<name>A0A0U0ZRU8_9MYCO</name>
<dbReference type="Proteomes" id="UP000045782">
    <property type="component" value="Unassembled WGS sequence"/>
</dbReference>
<dbReference type="AlphaFoldDB" id="A0A0U0ZRU8"/>